<sequence length="114" mass="12569">MVRTFFLILVLCLPTIGHADVYIDPAFTSGNRYQSLTSAEQMGYVAGVVDGLKLAPTLSADKADMNWFRTCIDDMVATQIKAIVDKFLAENPARWHQGMHTTIYASLVGVCPRS</sequence>
<proteinExistence type="predicted"/>
<protein>
    <recommendedName>
        <fullName evidence="4">Rap1a immunity protein domain-containing protein</fullName>
    </recommendedName>
</protein>
<keyword evidence="3" id="KW-1185">Reference proteome</keyword>
<evidence type="ECO:0000313" key="2">
    <source>
        <dbReference type="EMBL" id="MBB3048972.1"/>
    </source>
</evidence>
<evidence type="ECO:0008006" key="4">
    <source>
        <dbReference type="Google" id="ProtNLM"/>
    </source>
</evidence>
<dbReference type="EMBL" id="JACHWY010000004">
    <property type="protein sequence ID" value="MBB3048972.1"/>
    <property type="molecule type" value="Genomic_DNA"/>
</dbReference>
<gene>
    <name evidence="2" type="ORF">FHR99_003246</name>
</gene>
<evidence type="ECO:0000313" key="3">
    <source>
        <dbReference type="Proteomes" id="UP000537130"/>
    </source>
</evidence>
<comment type="caution">
    <text evidence="2">The sequence shown here is derived from an EMBL/GenBank/DDBJ whole genome shotgun (WGS) entry which is preliminary data.</text>
</comment>
<feature type="signal peptide" evidence="1">
    <location>
        <begin position="1"/>
        <end position="19"/>
    </location>
</feature>
<keyword evidence="1" id="KW-0732">Signal</keyword>
<organism evidence="2 3">
    <name type="scientific">Litorivivens lipolytica</name>
    <dbReference type="NCBI Taxonomy" id="1524264"/>
    <lineage>
        <taxon>Bacteria</taxon>
        <taxon>Pseudomonadati</taxon>
        <taxon>Pseudomonadota</taxon>
        <taxon>Gammaproteobacteria</taxon>
        <taxon>Litorivivens</taxon>
    </lineage>
</organism>
<accession>A0A7W4W8U6</accession>
<feature type="chain" id="PRO_5031221457" description="Rap1a immunity protein domain-containing protein" evidence="1">
    <location>
        <begin position="20"/>
        <end position="114"/>
    </location>
</feature>
<evidence type="ECO:0000256" key="1">
    <source>
        <dbReference type="SAM" id="SignalP"/>
    </source>
</evidence>
<reference evidence="2 3" key="1">
    <citation type="submission" date="2020-08" db="EMBL/GenBank/DDBJ databases">
        <title>Genomic Encyclopedia of Type Strains, Phase III (KMG-III): the genomes of soil and plant-associated and newly described type strains.</title>
        <authorList>
            <person name="Whitman W."/>
        </authorList>
    </citation>
    <scope>NUCLEOTIDE SEQUENCE [LARGE SCALE GENOMIC DNA]</scope>
    <source>
        <strain evidence="2 3">CECT 8654</strain>
    </source>
</reference>
<name>A0A7W4W8U6_9GAMM</name>
<dbReference type="AlphaFoldDB" id="A0A7W4W8U6"/>
<dbReference type="Proteomes" id="UP000537130">
    <property type="component" value="Unassembled WGS sequence"/>
</dbReference>